<evidence type="ECO:0000259" key="2">
    <source>
        <dbReference type="PROSITE" id="PS50966"/>
    </source>
</evidence>
<keyword evidence="1" id="KW-0863">Zinc-finger</keyword>
<evidence type="ECO:0000313" key="3">
    <source>
        <dbReference type="EMBL" id="KAJ7782228.1"/>
    </source>
</evidence>
<keyword evidence="1" id="KW-0479">Metal-binding</keyword>
<name>A0AAD7KBI3_9AGAR</name>
<dbReference type="InterPro" id="IPR007527">
    <property type="entry name" value="Znf_SWIM"/>
</dbReference>
<feature type="domain" description="SWIM-type" evidence="2">
    <location>
        <begin position="112"/>
        <end position="151"/>
    </location>
</feature>
<dbReference type="GO" id="GO:0008270">
    <property type="term" value="F:zinc ion binding"/>
    <property type="evidence" value="ECO:0007669"/>
    <property type="project" value="UniProtKB-KW"/>
</dbReference>
<protein>
    <recommendedName>
        <fullName evidence="2">SWIM-type domain-containing protein</fullName>
    </recommendedName>
</protein>
<accession>A0AAD7KBI3</accession>
<keyword evidence="4" id="KW-1185">Reference proteome</keyword>
<evidence type="ECO:0000256" key="1">
    <source>
        <dbReference type="PROSITE-ProRule" id="PRU00325"/>
    </source>
</evidence>
<comment type="caution">
    <text evidence="3">The sequence shown here is derived from an EMBL/GenBank/DDBJ whole genome shotgun (WGS) entry which is preliminary data.</text>
</comment>
<proteinExistence type="predicted"/>
<dbReference type="PROSITE" id="PS50966">
    <property type="entry name" value="ZF_SWIM"/>
    <property type="match status" value="1"/>
</dbReference>
<dbReference type="Proteomes" id="UP001215280">
    <property type="component" value="Unassembled WGS sequence"/>
</dbReference>
<dbReference type="AlphaFoldDB" id="A0AAD7KBI3"/>
<dbReference type="EMBL" id="JARJLG010000003">
    <property type="protein sequence ID" value="KAJ7782228.1"/>
    <property type="molecule type" value="Genomic_DNA"/>
</dbReference>
<keyword evidence="1" id="KW-0862">Zinc</keyword>
<organism evidence="3 4">
    <name type="scientific">Mycena maculata</name>
    <dbReference type="NCBI Taxonomy" id="230809"/>
    <lineage>
        <taxon>Eukaryota</taxon>
        <taxon>Fungi</taxon>
        <taxon>Dikarya</taxon>
        <taxon>Basidiomycota</taxon>
        <taxon>Agaricomycotina</taxon>
        <taxon>Agaricomycetes</taxon>
        <taxon>Agaricomycetidae</taxon>
        <taxon>Agaricales</taxon>
        <taxon>Marasmiineae</taxon>
        <taxon>Mycenaceae</taxon>
        <taxon>Mycena</taxon>
    </lineage>
</organism>
<evidence type="ECO:0000313" key="4">
    <source>
        <dbReference type="Proteomes" id="UP001215280"/>
    </source>
</evidence>
<sequence>MDRHSFCPTELRQPIINLMEQHLNVHPLIPGYAYPSPVGIRCWGRIKKDFLHHFNKPRLDLLVWILVTKLAPNYYRRLDIMLNATSRFWGQPSWRKAFKAQWRCCQNTPTSLPLNPKYRPDPYRWVCTCPYFFKSRFLLCKHLVQAVHPVDPVFFHKVERSRTLPSWSHPAHIPSLPPTGVANVTERQWY</sequence>
<reference evidence="3" key="1">
    <citation type="submission" date="2023-03" db="EMBL/GenBank/DDBJ databases">
        <title>Massive genome expansion in bonnet fungi (Mycena s.s.) driven by repeated elements and novel gene families across ecological guilds.</title>
        <authorList>
            <consortium name="Lawrence Berkeley National Laboratory"/>
            <person name="Harder C.B."/>
            <person name="Miyauchi S."/>
            <person name="Viragh M."/>
            <person name="Kuo A."/>
            <person name="Thoen E."/>
            <person name="Andreopoulos B."/>
            <person name="Lu D."/>
            <person name="Skrede I."/>
            <person name="Drula E."/>
            <person name="Henrissat B."/>
            <person name="Morin E."/>
            <person name="Kohler A."/>
            <person name="Barry K."/>
            <person name="LaButti K."/>
            <person name="Morin E."/>
            <person name="Salamov A."/>
            <person name="Lipzen A."/>
            <person name="Mereny Z."/>
            <person name="Hegedus B."/>
            <person name="Baldrian P."/>
            <person name="Stursova M."/>
            <person name="Weitz H."/>
            <person name="Taylor A."/>
            <person name="Grigoriev I.V."/>
            <person name="Nagy L.G."/>
            <person name="Martin F."/>
            <person name="Kauserud H."/>
        </authorList>
    </citation>
    <scope>NUCLEOTIDE SEQUENCE</scope>
    <source>
        <strain evidence="3">CBHHK188m</strain>
    </source>
</reference>
<gene>
    <name evidence="3" type="ORF">DFH07DRAFT_764395</name>
</gene>